<dbReference type="AlphaFoldDB" id="A0AAV2QH93"/>
<dbReference type="InterPro" id="IPR011256">
    <property type="entry name" value="Reg_factor_effector_dom_sf"/>
</dbReference>
<feature type="non-terminal residue" evidence="3">
    <location>
        <position position="211"/>
    </location>
</feature>
<dbReference type="EMBL" id="CAXKWB010007259">
    <property type="protein sequence ID" value="CAL4086297.1"/>
    <property type="molecule type" value="Genomic_DNA"/>
</dbReference>
<feature type="chain" id="PRO_5043830861" description="Heme-binding protein 2" evidence="2">
    <location>
        <begin position="25"/>
        <end position="211"/>
    </location>
</feature>
<dbReference type="InterPro" id="IPR006917">
    <property type="entry name" value="SOUL_heme-bd"/>
</dbReference>
<dbReference type="PANTHER" id="PTHR11220">
    <property type="entry name" value="HEME-BINDING PROTEIN-RELATED"/>
    <property type="match status" value="1"/>
</dbReference>
<dbReference type="Gene3D" id="3.20.80.10">
    <property type="entry name" value="Regulatory factor, effector binding domain"/>
    <property type="match status" value="1"/>
</dbReference>
<dbReference type="Proteomes" id="UP001497623">
    <property type="component" value="Unassembled WGS sequence"/>
</dbReference>
<sequence length="211" mass="24121">MGGRYVVAVSLILAILQNLQKNMANAFSSSIGSLVSEQPIAPYQVINRYKGFEERVYESSAWACTEQRGEYRDQDQISVFLGLFAYINGENDKGINMGMSTPVSIYYDNRGSSQLFEACFYVHPSQQNNPPEPTNNNVFIRTRPSMTVYTREFGGFATDQSDWLSEARKLTRLVEAAGKSVQTDVMFWNAYDAPVKFWNRRNEVWLLKMEE</sequence>
<reference evidence="3 4" key="1">
    <citation type="submission" date="2024-05" db="EMBL/GenBank/DDBJ databases">
        <authorList>
            <person name="Wallberg A."/>
        </authorList>
    </citation>
    <scope>NUCLEOTIDE SEQUENCE [LARGE SCALE GENOMIC DNA]</scope>
</reference>
<dbReference type="SUPFAM" id="SSF55136">
    <property type="entry name" value="Probable bacterial effector-binding domain"/>
    <property type="match status" value="1"/>
</dbReference>
<feature type="signal peptide" evidence="2">
    <location>
        <begin position="1"/>
        <end position="24"/>
    </location>
</feature>
<comment type="caution">
    <text evidence="3">The sequence shown here is derived from an EMBL/GenBank/DDBJ whole genome shotgun (WGS) entry which is preliminary data.</text>
</comment>
<evidence type="ECO:0000256" key="2">
    <source>
        <dbReference type="SAM" id="SignalP"/>
    </source>
</evidence>
<evidence type="ECO:0000256" key="1">
    <source>
        <dbReference type="ARBA" id="ARBA00009817"/>
    </source>
</evidence>
<name>A0AAV2QH93_MEGNR</name>
<evidence type="ECO:0000313" key="3">
    <source>
        <dbReference type="EMBL" id="CAL4086297.1"/>
    </source>
</evidence>
<dbReference type="Pfam" id="PF04832">
    <property type="entry name" value="SOUL"/>
    <property type="match status" value="1"/>
</dbReference>
<dbReference type="FunFam" id="3.20.80.10:FF:000002">
    <property type="entry name" value="Heme-binding protein 2"/>
    <property type="match status" value="1"/>
</dbReference>
<proteinExistence type="inferred from homology"/>
<dbReference type="PANTHER" id="PTHR11220:SF72">
    <property type="entry name" value="HEME-BINDING PROTEIN 2-LIKE ISOFORM X2"/>
    <property type="match status" value="1"/>
</dbReference>
<protein>
    <recommendedName>
        <fullName evidence="5">Heme-binding protein 2</fullName>
    </recommendedName>
</protein>
<dbReference type="GO" id="GO:0020037">
    <property type="term" value="F:heme binding"/>
    <property type="evidence" value="ECO:0007669"/>
    <property type="project" value="TreeGrafter"/>
</dbReference>
<keyword evidence="2" id="KW-0732">Signal</keyword>
<evidence type="ECO:0008006" key="5">
    <source>
        <dbReference type="Google" id="ProtNLM"/>
    </source>
</evidence>
<comment type="similarity">
    <text evidence="1">Belongs to the HEBP family.</text>
</comment>
<gene>
    <name evidence="3" type="ORF">MNOR_LOCUS12966</name>
</gene>
<accession>A0AAV2QH93</accession>
<evidence type="ECO:0000313" key="4">
    <source>
        <dbReference type="Proteomes" id="UP001497623"/>
    </source>
</evidence>
<keyword evidence="4" id="KW-1185">Reference proteome</keyword>
<organism evidence="3 4">
    <name type="scientific">Meganyctiphanes norvegica</name>
    <name type="common">Northern krill</name>
    <name type="synonym">Thysanopoda norvegica</name>
    <dbReference type="NCBI Taxonomy" id="48144"/>
    <lineage>
        <taxon>Eukaryota</taxon>
        <taxon>Metazoa</taxon>
        <taxon>Ecdysozoa</taxon>
        <taxon>Arthropoda</taxon>
        <taxon>Crustacea</taxon>
        <taxon>Multicrustacea</taxon>
        <taxon>Malacostraca</taxon>
        <taxon>Eumalacostraca</taxon>
        <taxon>Eucarida</taxon>
        <taxon>Euphausiacea</taxon>
        <taxon>Euphausiidae</taxon>
        <taxon>Meganyctiphanes</taxon>
    </lineage>
</organism>